<evidence type="ECO:0000313" key="3">
    <source>
        <dbReference type="Proteomes" id="UP000176939"/>
    </source>
</evidence>
<organism evidence="2 3">
    <name type="scientific">Candidatus Woesebacteria bacterium RBG_13_36_22</name>
    <dbReference type="NCBI Taxonomy" id="1802478"/>
    <lineage>
        <taxon>Bacteria</taxon>
        <taxon>Candidatus Woeseibacteriota</taxon>
    </lineage>
</organism>
<name>A0A1F7X044_9BACT</name>
<keyword evidence="1" id="KW-0812">Transmembrane</keyword>
<gene>
    <name evidence="2" type="ORF">A2Z67_05555</name>
</gene>
<keyword evidence="1" id="KW-1133">Transmembrane helix</keyword>
<accession>A0A1F7X044</accession>
<keyword evidence="1" id="KW-0472">Membrane</keyword>
<dbReference type="InterPro" id="IPR043713">
    <property type="entry name" value="DUF5654"/>
</dbReference>
<evidence type="ECO:0000313" key="2">
    <source>
        <dbReference type="EMBL" id="OGM08069.1"/>
    </source>
</evidence>
<protein>
    <submittedName>
        <fullName evidence="2">Uncharacterized protein</fullName>
    </submittedName>
</protein>
<reference evidence="2 3" key="1">
    <citation type="journal article" date="2016" name="Nat. Commun.">
        <title>Thousands of microbial genomes shed light on interconnected biogeochemical processes in an aquifer system.</title>
        <authorList>
            <person name="Anantharaman K."/>
            <person name="Brown C.T."/>
            <person name="Hug L.A."/>
            <person name="Sharon I."/>
            <person name="Castelle C.J."/>
            <person name="Probst A.J."/>
            <person name="Thomas B.C."/>
            <person name="Singh A."/>
            <person name="Wilkins M.J."/>
            <person name="Karaoz U."/>
            <person name="Brodie E.L."/>
            <person name="Williams K.H."/>
            <person name="Hubbard S.S."/>
            <person name="Banfield J.F."/>
        </authorList>
    </citation>
    <scope>NUCLEOTIDE SEQUENCE [LARGE SCALE GENOMIC DNA]</scope>
</reference>
<sequence length="88" mass="10129">MIREKVSEKTQRIRREFAKQILNLMTSAFGLVAALAWNEFIKELIDKYISPFFGESSGLISKLIYALLITLLAVLITYNLSRFAEQKD</sequence>
<proteinExistence type="predicted"/>
<dbReference type="Pfam" id="PF18898">
    <property type="entry name" value="DUF5654"/>
    <property type="match status" value="1"/>
</dbReference>
<dbReference type="AlphaFoldDB" id="A0A1F7X044"/>
<evidence type="ECO:0000256" key="1">
    <source>
        <dbReference type="SAM" id="Phobius"/>
    </source>
</evidence>
<comment type="caution">
    <text evidence="2">The sequence shown here is derived from an EMBL/GenBank/DDBJ whole genome shotgun (WGS) entry which is preliminary data.</text>
</comment>
<feature type="transmembrane region" description="Helical" evidence="1">
    <location>
        <begin position="21"/>
        <end position="40"/>
    </location>
</feature>
<dbReference type="EMBL" id="MGFQ01000058">
    <property type="protein sequence ID" value="OGM08069.1"/>
    <property type="molecule type" value="Genomic_DNA"/>
</dbReference>
<dbReference type="Proteomes" id="UP000176939">
    <property type="component" value="Unassembled WGS sequence"/>
</dbReference>
<feature type="transmembrane region" description="Helical" evidence="1">
    <location>
        <begin position="60"/>
        <end position="80"/>
    </location>
</feature>